<dbReference type="PANTHER" id="PTHR23117">
    <property type="entry name" value="GUANYLATE KINASE-RELATED"/>
    <property type="match status" value="1"/>
</dbReference>
<gene>
    <name evidence="10" type="primary">gmk</name>
    <name evidence="10" type="ORF">HQ497_02020</name>
</gene>
<comment type="similarity">
    <text evidence="1">Belongs to the guanylate kinase family.</text>
</comment>
<dbReference type="Proteomes" id="UP000754644">
    <property type="component" value="Unassembled WGS sequence"/>
</dbReference>
<evidence type="ECO:0000256" key="1">
    <source>
        <dbReference type="ARBA" id="ARBA00005790"/>
    </source>
</evidence>
<comment type="caution">
    <text evidence="10">The sequence shown here is derived from an EMBL/GenBank/DDBJ whole genome shotgun (WGS) entry which is preliminary data.</text>
</comment>
<dbReference type="SUPFAM" id="SSF52540">
    <property type="entry name" value="P-loop containing nucleoside triphosphate hydrolases"/>
    <property type="match status" value="1"/>
</dbReference>
<accession>A0A972VV32</accession>
<reference evidence="10" key="1">
    <citation type="submission" date="2020-05" db="EMBL/GenBank/DDBJ databases">
        <title>Sulfur intermediates as new biogeochemical hubs in an aquatic model microbial ecosystem.</title>
        <authorList>
            <person name="Vigneron A."/>
        </authorList>
    </citation>
    <scope>NUCLEOTIDE SEQUENCE</scope>
    <source>
        <strain evidence="10">Bin.250</strain>
    </source>
</reference>
<keyword evidence="6 10" id="KW-0418">Kinase</keyword>
<dbReference type="PANTHER" id="PTHR23117:SF13">
    <property type="entry name" value="GUANYLATE KINASE"/>
    <property type="match status" value="1"/>
</dbReference>
<dbReference type="InterPro" id="IPR020590">
    <property type="entry name" value="Guanylate_kinase_CS"/>
</dbReference>
<evidence type="ECO:0000256" key="6">
    <source>
        <dbReference type="ARBA" id="ARBA00022777"/>
    </source>
</evidence>
<sequence length="147" mass="16209">MTSKTSTRGQLFVVAAPSGAGKTSLEKALIESTPSIQVAVSHTTRPKRPDEVDGVDYHFVSPETFREMQNQDAFIESAQVFGNLYGTSRQGVESIAACGYNIILEIDWQGAQQIRQRLPDSVHIFILPPSLEALRTRLQGRGQDDPH</sequence>
<dbReference type="NCBIfam" id="TIGR03263">
    <property type="entry name" value="guanyl_kin"/>
    <property type="match status" value="1"/>
</dbReference>
<organism evidence="10 11">
    <name type="scientific">SAR86 cluster bacterium</name>
    <dbReference type="NCBI Taxonomy" id="2030880"/>
    <lineage>
        <taxon>Bacteria</taxon>
        <taxon>Pseudomonadati</taxon>
        <taxon>Pseudomonadota</taxon>
        <taxon>Gammaproteobacteria</taxon>
        <taxon>SAR86 cluster</taxon>
    </lineage>
</organism>
<evidence type="ECO:0000256" key="7">
    <source>
        <dbReference type="ARBA" id="ARBA00022840"/>
    </source>
</evidence>
<dbReference type="EMBL" id="JABMOJ010000068">
    <property type="protein sequence ID" value="NQV64116.1"/>
    <property type="molecule type" value="Genomic_DNA"/>
</dbReference>
<evidence type="ECO:0000256" key="8">
    <source>
        <dbReference type="ARBA" id="ARBA00030128"/>
    </source>
</evidence>
<dbReference type="Gene3D" id="3.40.50.300">
    <property type="entry name" value="P-loop containing nucleotide triphosphate hydrolases"/>
    <property type="match status" value="1"/>
</dbReference>
<dbReference type="CDD" id="cd00071">
    <property type="entry name" value="GMPK"/>
    <property type="match status" value="1"/>
</dbReference>
<keyword evidence="5" id="KW-0547">Nucleotide-binding</keyword>
<evidence type="ECO:0000313" key="11">
    <source>
        <dbReference type="Proteomes" id="UP000754644"/>
    </source>
</evidence>
<feature type="domain" description="Guanylate kinase-like" evidence="9">
    <location>
        <begin position="9"/>
        <end position="147"/>
    </location>
</feature>
<dbReference type="Pfam" id="PF00625">
    <property type="entry name" value="Guanylate_kin"/>
    <property type="match status" value="1"/>
</dbReference>
<dbReference type="InterPro" id="IPR017665">
    <property type="entry name" value="Guanylate_kinase"/>
</dbReference>
<dbReference type="InterPro" id="IPR008145">
    <property type="entry name" value="GK/Ca_channel_bsu"/>
</dbReference>
<dbReference type="EC" id="2.7.4.8" evidence="2"/>
<evidence type="ECO:0000259" key="9">
    <source>
        <dbReference type="PROSITE" id="PS50052"/>
    </source>
</evidence>
<keyword evidence="4 10" id="KW-0808">Transferase</keyword>
<dbReference type="PROSITE" id="PS00856">
    <property type="entry name" value="GUANYLATE_KINASE_1"/>
    <property type="match status" value="1"/>
</dbReference>
<name>A0A972VV32_9GAMM</name>
<evidence type="ECO:0000256" key="3">
    <source>
        <dbReference type="ARBA" id="ARBA00016296"/>
    </source>
</evidence>
<dbReference type="GO" id="GO:0004385">
    <property type="term" value="F:GMP kinase activity"/>
    <property type="evidence" value="ECO:0007669"/>
    <property type="project" value="UniProtKB-EC"/>
</dbReference>
<dbReference type="PROSITE" id="PS50052">
    <property type="entry name" value="GUANYLATE_KINASE_2"/>
    <property type="match status" value="1"/>
</dbReference>
<proteinExistence type="inferred from homology"/>
<protein>
    <recommendedName>
        <fullName evidence="3">Guanylate kinase</fullName>
        <ecNumber evidence="2">2.7.4.8</ecNumber>
    </recommendedName>
    <alternativeName>
        <fullName evidence="8">GMP kinase</fullName>
    </alternativeName>
</protein>
<dbReference type="AlphaFoldDB" id="A0A972VV32"/>
<evidence type="ECO:0000256" key="5">
    <source>
        <dbReference type="ARBA" id="ARBA00022741"/>
    </source>
</evidence>
<feature type="non-terminal residue" evidence="10">
    <location>
        <position position="147"/>
    </location>
</feature>
<dbReference type="SMART" id="SM00072">
    <property type="entry name" value="GuKc"/>
    <property type="match status" value="1"/>
</dbReference>
<dbReference type="GO" id="GO:0005829">
    <property type="term" value="C:cytosol"/>
    <property type="evidence" value="ECO:0007669"/>
    <property type="project" value="TreeGrafter"/>
</dbReference>
<keyword evidence="7" id="KW-0067">ATP-binding</keyword>
<evidence type="ECO:0000256" key="4">
    <source>
        <dbReference type="ARBA" id="ARBA00022679"/>
    </source>
</evidence>
<dbReference type="InterPro" id="IPR027417">
    <property type="entry name" value="P-loop_NTPase"/>
</dbReference>
<dbReference type="InterPro" id="IPR008144">
    <property type="entry name" value="Guanylate_kin-like_dom"/>
</dbReference>
<evidence type="ECO:0000256" key="2">
    <source>
        <dbReference type="ARBA" id="ARBA00012961"/>
    </source>
</evidence>
<evidence type="ECO:0000313" key="10">
    <source>
        <dbReference type="EMBL" id="NQV64116.1"/>
    </source>
</evidence>
<dbReference type="GO" id="GO:0005524">
    <property type="term" value="F:ATP binding"/>
    <property type="evidence" value="ECO:0007669"/>
    <property type="project" value="UniProtKB-KW"/>
</dbReference>